<dbReference type="NCBIfam" id="NF011564">
    <property type="entry name" value="PRK14988.1"/>
    <property type="match status" value="1"/>
</dbReference>
<dbReference type="Gene3D" id="3.40.50.1000">
    <property type="entry name" value="HAD superfamily/HAD-like"/>
    <property type="match status" value="1"/>
</dbReference>
<dbReference type="CDD" id="cd01427">
    <property type="entry name" value="HAD_like"/>
    <property type="match status" value="1"/>
</dbReference>
<dbReference type="GO" id="GO:0008253">
    <property type="term" value="F:5'-nucleotidase activity"/>
    <property type="evidence" value="ECO:0007669"/>
    <property type="project" value="UniProtKB-EC"/>
</dbReference>
<dbReference type="PANTHER" id="PTHR43434:SF3">
    <property type="entry name" value="GMP_IMP NUCLEOTIDASE YRFG"/>
    <property type="match status" value="1"/>
</dbReference>
<dbReference type="SFLD" id="SFLDS00003">
    <property type="entry name" value="Haloacid_Dehalogenase"/>
    <property type="match status" value="1"/>
</dbReference>
<organism evidence="1 2">
    <name type="scientific">Microbulbifer spongiae</name>
    <dbReference type="NCBI Taxonomy" id="2944933"/>
    <lineage>
        <taxon>Bacteria</taxon>
        <taxon>Pseudomonadati</taxon>
        <taxon>Pseudomonadota</taxon>
        <taxon>Gammaproteobacteria</taxon>
        <taxon>Cellvibrionales</taxon>
        <taxon>Microbulbiferaceae</taxon>
        <taxon>Microbulbifer</taxon>
    </lineage>
</organism>
<dbReference type="PANTHER" id="PTHR43434">
    <property type="entry name" value="PHOSPHOGLYCOLATE PHOSPHATASE"/>
    <property type="match status" value="1"/>
</dbReference>
<dbReference type="InterPro" id="IPR006439">
    <property type="entry name" value="HAD-SF_hydro_IA"/>
</dbReference>
<dbReference type="InterPro" id="IPR023214">
    <property type="entry name" value="HAD_sf"/>
</dbReference>
<dbReference type="SUPFAM" id="SSF56784">
    <property type="entry name" value="HAD-like"/>
    <property type="match status" value="1"/>
</dbReference>
<reference evidence="1 2" key="1">
    <citation type="submission" date="2022-05" db="EMBL/GenBank/DDBJ databases">
        <title>Microbulbifer sp. nov., isolated from sponge.</title>
        <authorList>
            <person name="Gao L."/>
        </authorList>
    </citation>
    <scope>NUCLEOTIDE SEQUENCE [LARGE SCALE GENOMIC DNA]</scope>
    <source>
        <strain evidence="1 2">MI-G</strain>
    </source>
</reference>
<evidence type="ECO:0000313" key="2">
    <source>
        <dbReference type="Proteomes" id="UP001321520"/>
    </source>
</evidence>
<dbReference type="RefSeq" id="WP_301416321.1">
    <property type="nucleotide sequence ID" value="NZ_CP098023.1"/>
</dbReference>
<evidence type="ECO:0000313" key="1">
    <source>
        <dbReference type="EMBL" id="WKD50223.1"/>
    </source>
</evidence>
<sequence>MLDWRSIDTVLLDMDGTLLDLHYDNHFWFDHLPKRYAQVHGLDLQRARYQLQREIDARRGTLEWYCLDFWAKTLELDILAILREIEERIALRPHTEAFLHCLQQLHKPTFLVTNAHRQGLSHKLEITGIGSWFDGIISSHDYGYAKESSRFWHTLHRALDFDPLRTLLVDDNQSVLAAAQAYGIAHLLCIRQPDSRRPSREITDFEAIHHFDEIMAVRHSAQPRQPKCTKY</sequence>
<dbReference type="InterPro" id="IPR036412">
    <property type="entry name" value="HAD-like_sf"/>
</dbReference>
<gene>
    <name evidence="1" type="primary">yrfG</name>
    <name evidence="1" type="ORF">M8T91_01980</name>
</gene>
<dbReference type="SFLD" id="SFLDG01129">
    <property type="entry name" value="C1.5:_HAD__Beta-PGM__Phosphata"/>
    <property type="match status" value="1"/>
</dbReference>
<accession>A0ABY9EDW8</accession>
<dbReference type="Proteomes" id="UP001321520">
    <property type="component" value="Chromosome"/>
</dbReference>
<keyword evidence="2" id="KW-1185">Reference proteome</keyword>
<dbReference type="EMBL" id="CP098023">
    <property type="protein sequence ID" value="WKD50223.1"/>
    <property type="molecule type" value="Genomic_DNA"/>
</dbReference>
<proteinExistence type="predicted"/>
<dbReference type="Pfam" id="PF00702">
    <property type="entry name" value="Hydrolase"/>
    <property type="match status" value="1"/>
</dbReference>
<keyword evidence="1" id="KW-0378">Hydrolase</keyword>
<name>A0ABY9EDW8_9GAMM</name>
<dbReference type="InterPro" id="IPR050155">
    <property type="entry name" value="HAD-like_hydrolase_sf"/>
</dbReference>
<dbReference type="NCBIfam" id="TIGR01509">
    <property type="entry name" value="HAD-SF-IA-v3"/>
    <property type="match status" value="1"/>
</dbReference>
<dbReference type="EC" id="3.1.3.5" evidence="1"/>
<protein>
    <submittedName>
        <fullName evidence="1">GMP/IMP nucleotidase</fullName>
        <ecNumber evidence="1">3.1.3.5</ecNumber>
    </submittedName>
</protein>